<keyword evidence="1" id="KW-0812">Transmembrane</keyword>
<evidence type="ECO:0000313" key="3">
    <source>
        <dbReference type="Proteomes" id="UP000061839"/>
    </source>
</evidence>
<evidence type="ECO:0000313" key="2">
    <source>
        <dbReference type="EMBL" id="AJT42626.1"/>
    </source>
</evidence>
<gene>
    <name evidence="2" type="ORF">UM93_16175</name>
</gene>
<reference evidence="2 3" key="1">
    <citation type="journal article" date="2015" name="Genome Announc.">
        <title>Complete Genome Sequencing of Protease-Producing Novel Arthrobacter sp. Strain IHBB 11108 Using PacBio Single-Molecule Real-Time Sequencing Technology.</title>
        <authorList>
            <person name="Kiran S."/>
            <person name="Swarnkar M.K."/>
            <person name="Pal M."/>
            <person name="Thakur R."/>
            <person name="Tewari R."/>
            <person name="Singh A.K."/>
            <person name="Gulati A."/>
        </authorList>
    </citation>
    <scope>NUCLEOTIDE SEQUENCE [LARGE SCALE GENOMIC DNA]</scope>
    <source>
        <strain evidence="2 3">IHBB 11108</strain>
    </source>
</reference>
<keyword evidence="1" id="KW-1133">Transmembrane helix</keyword>
<protein>
    <recommendedName>
        <fullName evidence="4">Alkaline shock response membrane anchor protein AmaP</fullName>
    </recommendedName>
</protein>
<dbReference type="Proteomes" id="UP000061839">
    <property type="component" value="Chromosome"/>
</dbReference>
<dbReference type="PATRIC" id="fig|1618207.4.peg.3287"/>
<sequence length="202" mass="22036">MSNTNRGLNRVLLFIVSIVLLAAGVATVLAGSWSKAKDSWLNWGGQAKEFTSQQLSTTRVQLGDWEVSWLWLGLLAMLLLAVILLICWIASQGGGRTSRLSRERDPEGTLTLHDNIAQSAIKAALAEDPRVLSTTVSAWQLKKQSGLKVSIQARKGSSPRQLADSAENLVIGLDRLLGRELPILISIHSGARSGWSHQHRVQ</sequence>
<evidence type="ECO:0000256" key="1">
    <source>
        <dbReference type="SAM" id="Phobius"/>
    </source>
</evidence>
<dbReference type="KEGG" id="ari:UM93_16175"/>
<keyword evidence="3" id="KW-1185">Reference proteome</keyword>
<organism evidence="2 3">
    <name type="scientific">Psychromicrobium lacuslunae</name>
    <dbReference type="NCBI Taxonomy" id="1618207"/>
    <lineage>
        <taxon>Bacteria</taxon>
        <taxon>Bacillati</taxon>
        <taxon>Actinomycetota</taxon>
        <taxon>Actinomycetes</taxon>
        <taxon>Micrococcales</taxon>
        <taxon>Micrococcaceae</taxon>
        <taxon>Psychromicrobium</taxon>
    </lineage>
</organism>
<name>A0A0D4C2P6_9MICC</name>
<dbReference type="AlphaFoldDB" id="A0A0D4C2P6"/>
<dbReference type="EMBL" id="CP011005">
    <property type="protein sequence ID" value="AJT42626.1"/>
    <property type="molecule type" value="Genomic_DNA"/>
</dbReference>
<evidence type="ECO:0008006" key="4">
    <source>
        <dbReference type="Google" id="ProtNLM"/>
    </source>
</evidence>
<feature type="transmembrane region" description="Helical" evidence="1">
    <location>
        <begin position="69"/>
        <end position="90"/>
    </location>
</feature>
<proteinExistence type="predicted"/>
<dbReference type="STRING" id="1618207.UM93_16175"/>
<accession>A0A0D4C2P6</accession>
<dbReference type="RefSeq" id="WP_045076505.1">
    <property type="nucleotide sequence ID" value="NZ_CP011005.1"/>
</dbReference>
<keyword evidence="1" id="KW-0472">Membrane</keyword>
<dbReference type="OrthoDB" id="5123397at2"/>
<dbReference type="HOGENOM" id="CLU_116228_0_0_11"/>